<reference evidence="2 3" key="1">
    <citation type="submission" date="2015-12" db="EMBL/GenBank/DDBJ databases">
        <title>Dictyostelia acquired genes for synthesis and detection of signals that induce cell-type specialization by lateral gene transfer from prokaryotes.</title>
        <authorList>
            <person name="Gloeckner G."/>
            <person name="Schaap P."/>
        </authorList>
    </citation>
    <scope>NUCLEOTIDE SEQUENCE [LARGE SCALE GENOMIC DNA]</scope>
    <source>
        <strain evidence="2 3">TK</strain>
    </source>
</reference>
<dbReference type="AlphaFoldDB" id="A0A152A2M7"/>
<dbReference type="InterPro" id="IPR016181">
    <property type="entry name" value="Acyl_CoA_acyltransferase"/>
</dbReference>
<dbReference type="GO" id="GO:1905502">
    <property type="term" value="F:acetyl-CoA binding"/>
    <property type="evidence" value="ECO:0007669"/>
    <property type="project" value="TreeGrafter"/>
</dbReference>
<comment type="caution">
    <text evidence="2">The sequence shown here is derived from an EMBL/GenBank/DDBJ whole genome shotgun (WGS) entry which is preliminary data.</text>
</comment>
<organism evidence="2 3">
    <name type="scientific">Tieghemostelium lacteum</name>
    <name type="common">Slime mold</name>
    <name type="synonym">Dictyostelium lacteum</name>
    <dbReference type="NCBI Taxonomy" id="361077"/>
    <lineage>
        <taxon>Eukaryota</taxon>
        <taxon>Amoebozoa</taxon>
        <taxon>Evosea</taxon>
        <taxon>Eumycetozoa</taxon>
        <taxon>Dictyostelia</taxon>
        <taxon>Dictyosteliales</taxon>
        <taxon>Raperosteliaceae</taxon>
        <taxon>Tieghemostelium</taxon>
    </lineage>
</organism>
<dbReference type="SUPFAM" id="SSF55729">
    <property type="entry name" value="Acyl-CoA N-acyltransferases (Nat)"/>
    <property type="match status" value="1"/>
</dbReference>
<dbReference type="InterPro" id="IPR039840">
    <property type="entry name" value="NAA80"/>
</dbReference>
<evidence type="ECO:0000313" key="3">
    <source>
        <dbReference type="Proteomes" id="UP000076078"/>
    </source>
</evidence>
<dbReference type="PANTHER" id="PTHR13538">
    <property type="entry name" value="N-ACETYLTRANSFERASE 6"/>
    <property type="match status" value="1"/>
</dbReference>
<dbReference type="OrthoDB" id="329272at2759"/>
<dbReference type="InterPro" id="IPR000182">
    <property type="entry name" value="GNAT_dom"/>
</dbReference>
<sequence>MSQISFHFIHNRKEFYEPLTELLNKQWPRSSSSRLVTIEKSNDELPLYLIMLIDDHLLVGCIMISRVLNSQIEKSILIENVLVDDKYRGKGYGRLLMSESECIAKEKGYETSYLSTNDKQDFYSKLGYCECEPLIQSAFSTSSEDTESLNPLLRLFGGGGGNLKKTTPQATWMKKALNTQSS</sequence>
<accession>A0A152A2M7</accession>
<name>A0A152A2M7_TIELA</name>
<evidence type="ECO:0000313" key="2">
    <source>
        <dbReference type="EMBL" id="KYR00454.1"/>
    </source>
</evidence>
<dbReference type="PROSITE" id="PS51186">
    <property type="entry name" value="GNAT"/>
    <property type="match status" value="1"/>
</dbReference>
<dbReference type="Gene3D" id="3.40.630.30">
    <property type="match status" value="1"/>
</dbReference>
<gene>
    <name evidence="2" type="ORF">DLAC_02450</name>
</gene>
<feature type="domain" description="N-acetyltransferase" evidence="1">
    <location>
        <begin position="6"/>
        <end position="178"/>
    </location>
</feature>
<dbReference type="GO" id="GO:0008080">
    <property type="term" value="F:N-acetyltransferase activity"/>
    <property type="evidence" value="ECO:0007669"/>
    <property type="project" value="InterPro"/>
</dbReference>
<dbReference type="Pfam" id="PF13508">
    <property type="entry name" value="Acetyltransf_7"/>
    <property type="match status" value="1"/>
</dbReference>
<dbReference type="EMBL" id="LODT01000013">
    <property type="protein sequence ID" value="KYR00454.1"/>
    <property type="molecule type" value="Genomic_DNA"/>
</dbReference>
<protein>
    <recommendedName>
        <fullName evidence="1">N-acetyltransferase domain-containing protein</fullName>
    </recommendedName>
</protein>
<dbReference type="STRING" id="361077.A0A152A2M7"/>
<dbReference type="OMA" id="QCIALIN"/>
<keyword evidence="3" id="KW-1185">Reference proteome</keyword>
<dbReference type="InParanoid" id="A0A152A2M7"/>
<dbReference type="Proteomes" id="UP000076078">
    <property type="component" value="Unassembled WGS sequence"/>
</dbReference>
<evidence type="ECO:0000259" key="1">
    <source>
        <dbReference type="PROSITE" id="PS51186"/>
    </source>
</evidence>
<proteinExistence type="predicted"/>
<dbReference type="PANTHER" id="PTHR13538:SF4">
    <property type="entry name" value="N-ALPHA-ACETYLTRANSFERASE 80"/>
    <property type="match status" value="1"/>
</dbReference>
<dbReference type="FunCoup" id="A0A152A2M7">
    <property type="interactions" value="115"/>
</dbReference>
<dbReference type="CDD" id="cd04301">
    <property type="entry name" value="NAT_SF"/>
    <property type="match status" value="1"/>
</dbReference>
<dbReference type="GO" id="GO:0005737">
    <property type="term" value="C:cytoplasm"/>
    <property type="evidence" value="ECO:0007669"/>
    <property type="project" value="TreeGrafter"/>
</dbReference>